<evidence type="ECO:0000259" key="5">
    <source>
        <dbReference type="PROSITE" id="PS01124"/>
    </source>
</evidence>
<dbReference type="PROSITE" id="PS00041">
    <property type="entry name" value="HTH_ARAC_FAMILY_1"/>
    <property type="match status" value="1"/>
</dbReference>
<dbReference type="CDD" id="cd06986">
    <property type="entry name" value="cupin_MmsR-like_N"/>
    <property type="match status" value="1"/>
</dbReference>
<keyword evidence="4" id="KW-0804">Transcription</keyword>
<accession>A0ABY7XQG4</accession>
<sequence>MDETPIPLKPHYRVEGFEHQRLCVLPRPQAVTALGVAGTRRLLVTDAGYFPVARGHRRVRPRGCAETVVLLCVAGRGSVTIAGEVHHLSSATAIAITAGAPHSYQASEDDPWTIWWLHVRGTDAEELAVQTLGRQSPVTRLRSLDRVVALFDELVTSLERRLSPPQLLLASGIAWNLLTRIAADSIVPSEGSPLERAMRYLETRVDGNIQVSELAALVGMSPSHLSALFRQATGSGPAAFHTSLRMSHARNLLDTTSLPVREIAAAVGYADPLYFSRHFRRLHGLNPTAYRSLHKG</sequence>
<dbReference type="InterPro" id="IPR050204">
    <property type="entry name" value="AraC_XylS_family_regulators"/>
</dbReference>
<protein>
    <submittedName>
        <fullName evidence="6">AraC family transcriptional regulator</fullName>
    </submittedName>
</protein>
<evidence type="ECO:0000256" key="1">
    <source>
        <dbReference type="ARBA" id="ARBA00023015"/>
    </source>
</evidence>
<dbReference type="InterPro" id="IPR037923">
    <property type="entry name" value="HTH-like"/>
</dbReference>
<keyword evidence="1" id="KW-0805">Transcription regulation</keyword>
<dbReference type="InterPro" id="IPR009057">
    <property type="entry name" value="Homeodomain-like_sf"/>
</dbReference>
<dbReference type="EMBL" id="CP078075">
    <property type="protein sequence ID" value="WDM42113.1"/>
    <property type="molecule type" value="Genomic_DNA"/>
</dbReference>
<feature type="domain" description="HTH araC/xylS-type" evidence="5">
    <location>
        <begin position="195"/>
        <end position="293"/>
    </location>
</feature>
<dbReference type="Gene3D" id="2.60.120.280">
    <property type="entry name" value="Regulatory protein AraC"/>
    <property type="match status" value="1"/>
</dbReference>
<dbReference type="Pfam" id="PF02311">
    <property type="entry name" value="AraC_binding"/>
    <property type="match status" value="1"/>
</dbReference>
<keyword evidence="3" id="KW-0010">Activator</keyword>
<dbReference type="PROSITE" id="PS01124">
    <property type="entry name" value="HTH_ARAC_FAMILY_2"/>
    <property type="match status" value="1"/>
</dbReference>
<dbReference type="PRINTS" id="PR00032">
    <property type="entry name" value="HTHARAC"/>
</dbReference>
<dbReference type="SUPFAM" id="SSF46689">
    <property type="entry name" value="Homeodomain-like"/>
    <property type="match status" value="2"/>
</dbReference>
<dbReference type="Proteomes" id="UP001215097">
    <property type="component" value="Chromosome"/>
</dbReference>
<dbReference type="RefSeq" id="WP_282215976.1">
    <property type="nucleotide sequence ID" value="NZ_CP078075.1"/>
</dbReference>
<evidence type="ECO:0000256" key="2">
    <source>
        <dbReference type="ARBA" id="ARBA00023125"/>
    </source>
</evidence>
<evidence type="ECO:0000313" key="6">
    <source>
        <dbReference type="EMBL" id="WDM42113.1"/>
    </source>
</evidence>
<dbReference type="PANTHER" id="PTHR46796">
    <property type="entry name" value="HTH-TYPE TRANSCRIPTIONAL ACTIVATOR RHAS-RELATED"/>
    <property type="match status" value="1"/>
</dbReference>
<dbReference type="InterPro" id="IPR020449">
    <property type="entry name" value="Tscrpt_reg_AraC-type_HTH"/>
</dbReference>
<name>A0ABY7XQG4_MICLT</name>
<evidence type="ECO:0000256" key="4">
    <source>
        <dbReference type="ARBA" id="ARBA00023163"/>
    </source>
</evidence>
<evidence type="ECO:0000313" key="7">
    <source>
        <dbReference type="Proteomes" id="UP001215097"/>
    </source>
</evidence>
<gene>
    <name evidence="6" type="ORF">KV395_01990</name>
</gene>
<dbReference type="Pfam" id="PF12833">
    <property type="entry name" value="HTH_18"/>
    <property type="match status" value="1"/>
</dbReference>
<dbReference type="InterPro" id="IPR018062">
    <property type="entry name" value="HTH_AraC-typ_CS"/>
</dbReference>
<dbReference type="Gene3D" id="1.10.10.60">
    <property type="entry name" value="Homeodomain-like"/>
    <property type="match status" value="2"/>
</dbReference>
<keyword evidence="7" id="KW-1185">Reference proteome</keyword>
<dbReference type="InterPro" id="IPR003313">
    <property type="entry name" value="AraC-bd"/>
</dbReference>
<proteinExistence type="predicted"/>
<dbReference type="SUPFAM" id="SSF51215">
    <property type="entry name" value="Regulatory protein AraC"/>
    <property type="match status" value="1"/>
</dbReference>
<keyword evidence="2" id="KW-0238">DNA-binding</keyword>
<evidence type="ECO:0000256" key="3">
    <source>
        <dbReference type="ARBA" id="ARBA00023159"/>
    </source>
</evidence>
<dbReference type="InterPro" id="IPR018060">
    <property type="entry name" value="HTH_AraC"/>
</dbReference>
<dbReference type="SMART" id="SM00342">
    <property type="entry name" value="HTH_ARAC"/>
    <property type="match status" value="1"/>
</dbReference>
<dbReference type="PANTHER" id="PTHR46796:SF7">
    <property type="entry name" value="ARAC FAMILY TRANSCRIPTIONAL REGULATOR"/>
    <property type="match status" value="1"/>
</dbReference>
<organism evidence="6 7">
    <name type="scientific">Microbacterium luteolum</name>
    <name type="common">Aureobacterium luteolum</name>
    <dbReference type="NCBI Taxonomy" id="69367"/>
    <lineage>
        <taxon>Bacteria</taxon>
        <taxon>Bacillati</taxon>
        <taxon>Actinomycetota</taxon>
        <taxon>Actinomycetes</taxon>
        <taxon>Micrococcales</taxon>
        <taxon>Microbacteriaceae</taxon>
        <taxon>Microbacterium</taxon>
    </lineage>
</organism>
<reference evidence="6 7" key="1">
    <citation type="submission" date="2021-06" db="EMBL/GenBank/DDBJ databases">
        <title>Genome-based taxonomic framework of Microbacterium strains isolated from marine environment, the description of four new species and reclassification of four preexisting species.</title>
        <authorList>
            <person name="Lee S.D."/>
            <person name="Kim S.-M."/>
            <person name="Byeon Y.-S."/>
            <person name="Yang H.L."/>
            <person name="Kim I.S."/>
        </authorList>
    </citation>
    <scope>NUCLEOTIDE SEQUENCE [LARGE SCALE GENOMIC DNA]</scope>
    <source>
        <strain evidence="6 7">KACC 14465</strain>
    </source>
</reference>